<dbReference type="Proteomes" id="UP000094112">
    <property type="component" value="Unassembled WGS sequence"/>
</dbReference>
<dbReference type="GO" id="GO:0031981">
    <property type="term" value="C:nuclear lumen"/>
    <property type="evidence" value="ECO:0007669"/>
    <property type="project" value="UniProtKB-ARBA"/>
</dbReference>
<evidence type="ECO:0000313" key="5">
    <source>
        <dbReference type="Proteomes" id="UP000094112"/>
    </source>
</evidence>
<dbReference type="RefSeq" id="XP_019035938.1">
    <property type="nucleotide sequence ID" value="XM_019185257.1"/>
</dbReference>
<dbReference type="GO" id="GO:0006260">
    <property type="term" value="P:DNA replication"/>
    <property type="evidence" value="ECO:0007669"/>
    <property type="project" value="InterPro"/>
</dbReference>
<proteinExistence type="inferred from homology"/>
<evidence type="ECO:0000256" key="3">
    <source>
        <dbReference type="ARBA" id="ARBA00023242"/>
    </source>
</evidence>
<evidence type="ECO:0000256" key="1">
    <source>
        <dbReference type="ARBA" id="ARBA00004123"/>
    </source>
</evidence>
<protein>
    <recommendedName>
        <fullName evidence="6">Replication factor A protein 3</fullName>
    </recommendedName>
</protein>
<dbReference type="GO" id="GO:0006310">
    <property type="term" value="P:DNA recombination"/>
    <property type="evidence" value="ECO:0007669"/>
    <property type="project" value="InterPro"/>
</dbReference>
<evidence type="ECO:0000313" key="4">
    <source>
        <dbReference type="EMBL" id="ODQ56731.1"/>
    </source>
</evidence>
<sequence length="111" mass="12609">MSDHSTPRIDGSMLEQYTNRTVRVIGKVEDIQGSNLKLYTPSDNQKDLTITVSTTPDLNFEKGYWYEIIGRVMDNLSLRAIDIQNFGENINEKAVAGLVKYSQKASVIFYE</sequence>
<dbReference type="OrthoDB" id="188186at2759"/>
<evidence type="ECO:0008006" key="6">
    <source>
        <dbReference type="Google" id="ProtNLM"/>
    </source>
</evidence>
<dbReference type="SUPFAM" id="SSF50249">
    <property type="entry name" value="Nucleic acid-binding proteins"/>
    <property type="match status" value="1"/>
</dbReference>
<dbReference type="AlphaFoldDB" id="A0A1E3NU66"/>
<name>A0A1E3NU66_WICAA</name>
<reference evidence="4 5" key="1">
    <citation type="journal article" date="2016" name="Proc. Natl. Acad. Sci. U.S.A.">
        <title>Comparative genomics of biotechnologically important yeasts.</title>
        <authorList>
            <person name="Riley R."/>
            <person name="Haridas S."/>
            <person name="Wolfe K.H."/>
            <person name="Lopes M.R."/>
            <person name="Hittinger C.T."/>
            <person name="Goeker M."/>
            <person name="Salamov A.A."/>
            <person name="Wisecaver J.H."/>
            <person name="Long T.M."/>
            <person name="Calvey C.H."/>
            <person name="Aerts A.L."/>
            <person name="Barry K.W."/>
            <person name="Choi C."/>
            <person name="Clum A."/>
            <person name="Coughlan A.Y."/>
            <person name="Deshpande S."/>
            <person name="Douglass A.P."/>
            <person name="Hanson S.J."/>
            <person name="Klenk H.-P."/>
            <person name="LaButti K.M."/>
            <person name="Lapidus A."/>
            <person name="Lindquist E.A."/>
            <person name="Lipzen A.M."/>
            <person name="Meier-Kolthoff J.P."/>
            <person name="Ohm R.A."/>
            <person name="Otillar R.P."/>
            <person name="Pangilinan J.L."/>
            <person name="Peng Y."/>
            <person name="Rokas A."/>
            <person name="Rosa C.A."/>
            <person name="Scheuner C."/>
            <person name="Sibirny A.A."/>
            <person name="Slot J.C."/>
            <person name="Stielow J.B."/>
            <person name="Sun H."/>
            <person name="Kurtzman C.P."/>
            <person name="Blackwell M."/>
            <person name="Grigoriev I.V."/>
            <person name="Jeffries T.W."/>
        </authorList>
    </citation>
    <scope>NUCLEOTIDE SEQUENCE [LARGE SCALE GENOMIC DNA]</scope>
    <source>
        <strain evidence="5">ATCC 58044 / CBS 1984 / NCYC 433 / NRRL Y-366-8</strain>
    </source>
</reference>
<keyword evidence="3" id="KW-0539">Nucleus</keyword>
<keyword evidence="5" id="KW-1185">Reference proteome</keyword>
<dbReference type="STRING" id="683960.A0A1E3NU66"/>
<dbReference type="InterPro" id="IPR012340">
    <property type="entry name" value="NA-bd_OB-fold"/>
</dbReference>
<dbReference type="GeneID" id="30202503"/>
<dbReference type="EMBL" id="KV454215">
    <property type="protein sequence ID" value="ODQ56731.1"/>
    <property type="molecule type" value="Genomic_DNA"/>
</dbReference>
<dbReference type="GO" id="GO:0003677">
    <property type="term" value="F:DNA binding"/>
    <property type="evidence" value="ECO:0007669"/>
    <property type="project" value="InterPro"/>
</dbReference>
<evidence type="ECO:0000256" key="2">
    <source>
        <dbReference type="ARBA" id="ARBA00009761"/>
    </source>
</evidence>
<comment type="similarity">
    <text evidence="2">Belongs to the replication factor A protein 3 family.</text>
</comment>
<dbReference type="Pfam" id="PF08661">
    <property type="entry name" value="Rep_fac-A_3"/>
    <property type="match status" value="1"/>
</dbReference>
<accession>A0A1E3NU66</accession>
<gene>
    <name evidence="4" type="ORF">WICANDRAFT_81566</name>
</gene>
<dbReference type="InterPro" id="IPR013970">
    <property type="entry name" value="Rfa2"/>
</dbReference>
<dbReference type="CDD" id="cd04479">
    <property type="entry name" value="RPA3"/>
    <property type="match status" value="1"/>
</dbReference>
<comment type="subcellular location">
    <subcellularLocation>
        <location evidence="1">Nucleus</location>
    </subcellularLocation>
</comment>
<organism evidence="4 5">
    <name type="scientific">Wickerhamomyces anomalus (strain ATCC 58044 / CBS 1984 / NCYC 433 / NRRL Y-366-8)</name>
    <name type="common">Yeast</name>
    <name type="synonym">Hansenula anomala</name>
    <dbReference type="NCBI Taxonomy" id="683960"/>
    <lineage>
        <taxon>Eukaryota</taxon>
        <taxon>Fungi</taxon>
        <taxon>Dikarya</taxon>
        <taxon>Ascomycota</taxon>
        <taxon>Saccharomycotina</taxon>
        <taxon>Saccharomycetes</taxon>
        <taxon>Phaffomycetales</taxon>
        <taxon>Wickerhamomycetaceae</taxon>
        <taxon>Wickerhamomyces</taxon>
    </lineage>
</organism>
<dbReference type="Gene3D" id="2.40.50.140">
    <property type="entry name" value="Nucleic acid-binding proteins"/>
    <property type="match status" value="1"/>
</dbReference>
<dbReference type="GO" id="GO:0006281">
    <property type="term" value="P:DNA repair"/>
    <property type="evidence" value="ECO:0007669"/>
    <property type="project" value="InterPro"/>
</dbReference>